<feature type="domain" description="Major facilitator superfamily (MFS) profile" evidence="2">
    <location>
        <begin position="216"/>
        <end position="410"/>
    </location>
</feature>
<keyword evidence="4" id="KW-1185">Reference proteome</keyword>
<gene>
    <name evidence="3" type="ordered locus">Halxa_1237</name>
</gene>
<feature type="transmembrane region" description="Helical" evidence="1">
    <location>
        <begin position="307"/>
        <end position="328"/>
    </location>
</feature>
<dbReference type="GO" id="GO:0022857">
    <property type="term" value="F:transmembrane transporter activity"/>
    <property type="evidence" value="ECO:0007669"/>
    <property type="project" value="InterPro"/>
</dbReference>
<dbReference type="InterPro" id="IPR036259">
    <property type="entry name" value="MFS_trans_sf"/>
</dbReference>
<keyword evidence="1" id="KW-0472">Membrane</keyword>
<dbReference type="InterPro" id="IPR020846">
    <property type="entry name" value="MFS_dom"/>
</dbReference>
<dbReference type="Proteomes" id="UP000006794">
    <property type="component" value="Chromosome"/>
</dbReference>
<feature type="transmembrane region" description="Helical" evidence="1">
    <location>
        <begin position="281"/>
        <end position="301"/>
    </location>
</feature>
<dbReference type="CDD" id="cd17325">
    <property type="entry name" value="MFS_MdtG_SLC18_like"/>
    <property type="match status" value="1"/>
</dbReference>
<dbReference type="GO" id="GO:0005886">
    <property type="term" value="C:plasma membrane"/>
    <property type="evidence" value="ECO:0007669"/>
    <property type="project" value="TreeGrafter"/>
</dbReference>
<organism evidence="3 4">
    <name type="scientific">Halopiger xanaduensis (strain DSM 18323 / JCM 14033 / SH-6)</name>
    <dbReference type="NCBI Taxonomy" id="797210"/>
    <lineage>
        <taxon>Archaea</taxon>
        <taxon>Methanobacteriati</taxon>
        <taxon>Methanobacteriota</taxon>
        <taxon>Stenosarchaea group</taxon>
        <taxon>Halobacteria</taxon>
        <taxon>Halobacteriales</taxon>
        <taxon>Natrialbaceae</taxon>
        <taxon>Halopiger</taxon>
    </lineage>
</organism>
<dbReference type="GeneID" id="10796207"/>
<feature type="transmembrane region" description="Helical" evidence="1">
    <location>
        <begin position="84"/>
        <end position="108"/>
    </location>
</feature>
<reference evidence="3 4" key="1">
    <citation type="journal article" date="2012" name="Stand. Genomic Sci.">
        <title>Complete genome sequence of Halopiger xanaduensis type strain (SH-6(T)).</title>
        <authorList>
            <person name="Anderson I."/>
            <person name="Tindall B.J."/>
            <person name="Rohde M."/>
            <person name="Lucas S."/>
            <person name="Han J."/>
            <person name="Lapidus A."/>
            <person name="Cheng J.F."/>
            <person name="Goodwin L."/>
            <person name="Pitluck S."/>
            <person name="Peters L."/>
            <person name="Pati A."/>
            <person name="Mikhailova N."/>
            <person name="Pagani I."/>
            <person name="Teshima H."/>
            <person name="Han C."/>
            <person name="Tapia R."/>
            <person name="Land M."/>
            <person name="Woyke T."/>
            <person name="Klenk H.P."/>
            <person name="Kyrpides N."/>
            <person name="Ivanova N."/>
        </authorList>
    </citation>
    <scope>NUCLEOTIDE SEQUENCE [LARGE SCALE GENOMIC DNA]</scope>
    <source>
        <strain evidence="4">DSM 18323 / JCM 14033 / SH-6</strain>
    </source>
</reference>
<feature type="transmembrane region" description="Helical" evidence="1">
    <location>
        <begin position="371"/>
        <end position="392"/>
    </location>
</feature>
<dbReference type="InterPro" id="IPR011701">
    <property type="entry name" value="MFS"/>
</dbReference>
<accession>F8DB94</accession>
<feature type="transmembrane region" description="Helical" evidence="1">
    <location>
        <begin position="173"/>
        <end position="193"/>
    </location>
</feature>
<dbReference type="PROSITE" id="PS50850">
    <property type="entry name" value="MFS"/>
    <property type="match status" value="1"/>
</dbReference>
<protein>
    <submittedName>
        <fullName evidence="3">Major facilitator superfamily MFS_1</fullName>
    </submittedName>
</protein>
<dbReference type="EMBL" id="CP002839">
    <property type="protein sequence ID" value="AEH35870.1"/>
    <property type="molecule type" value="Genomic_DNA"/>
</dbReference>
<dbReference type="AlphaFoldDB" id="F8DB94"/>
<dbReference type="RefSeq" id="WP_013878769.1">
    <property type="nucleotide sequence ID" value="NC_015666.1"/>
</dbReference>
<dbReference type="HOGENOM" id="CLU_056682_0_0_2"/>
<dbReference type="Pfam" id="PF07690">
    <property type="entry name" value="MFS_1"/>
    <property type="match status" value="1"/>
</dbReference>
<dbReference type="STRING" id="797210.Halxa_1237"/>
<evidence type="ECO:0000313" key="3">
    <source>
        <dbReference type="EMBL" id="AEH35870.1"/>
    </source>
</evidence>
<feature type="transmembrane region" description="Helical" evidence="1">
    <location>
        <begin position="147"/>
        <end position="167"/>
    </location>
</feature>
<feature type="transmembrane region" description="Helical" evidence="1">
    <location>
        <begin position="221"/>
        <end position="242"/>
    </location>
</feature>
<dbReference type="KEGG" id="hxa:Halxa_1237"/>
<evidence type="ECO:0000256" key="1">
    <source>
        <dbReference type="SAM" id="Phobius"/>
    </source>
</evidence>
<dbReference type="OrthoDB" id="343229at2157"/>
<evidence type="ECO:0000259" key="2">
    <source>
        <dbReference type="PROSITE" id="PS50850"/>
    </source>
</evidence>
<name>F8DB94_HALXS</name>
<feature type="transmembrane region" description="Helical" evidence="1">
    <location>
        <begin position="340"/>
        <end position="359"/>
    </location>
</feature>
<keyword evidence="1" id="KW-1133">Transmembrane helix</keyword>
<dbReference type="SUPFAM" id="SSF103473">
    <property type="entry name" value="MFS general substrate transporter"/>
    <property type="match status" value="1"/>
</dbReference>
<dbReference type="Gene3D" id="1.20.1250.20">
    <property type="entry name" value="MFS general substrate transporter like domains"/>
    <property type="match status" value="2"/>
</dbReference>
<proteinExistence type="predicted"/>
<dbReference type="eggNOG" id="arCOG00130">
    <property type="taxonomic scope" value="Archaea"/>
</dbReference>
<feature type="transmembrane region" description="Helical" evidence="1">
    <location>
        <begin position="248"/>
        <end position="269"/>
    </location>
</feature>
<evidence type="ECO:0000313" key="4">
    <source>
        <dbReference type="Proteomes" id="UP000006794"/>
    </source>
</evidence>
<feature type="transmembrane region" description="Helical" evidence="1">
    <location>
        <begin position="54"/>
        <end position="72"/>
    </location>
</feature>
<sequence>MHSSDRDRLVLAAVVFAVLFSQLLLYPGVATLVETLGADASTSAFAATPLDASMWFLVAEFAAYVAFVGVWGMASDVTGRRTPFIVAGSLAGAVGYAALAAVPAIGSIPFEGVLLLRLFQGAMTIGAFSLTMTMLMDLDGGHGRNMGAAGIAIGLGAAIGAPVGGQLTEVDPIAPLVVAAGLLVVVGAVVSLIEDRTPSQKRTARALLEGVRRRPTLSIPYAFGFVDRMTAGFFALVGTLYFQDVFGVDAGTTGLLLACFFAPFALLQYPMGALSDRIGRTIPIVVGSICYGVGILALSAAPTVATAAVGMVGIGVLGALVSPTTMALVTDLADEGERGLAMAGFNLAGSLGFLGGYLIGGTVASNYGYGLSFLVVGGLEIAIAVVTVPIFLKLSLEPGTRFGRDHETTE</sequence>
<dbReference type="PANTHER" id="PTHR23521:SF2">
    <property type="entry name" value="TRANSPORTER MFS SUPERFAMILY"/>
    <property type="match status" value="1"/>
</dbReference>
<feature type="transmembrane region" description="Helical" evidence="1">
    <location>
        <begin position="114"/>
        <end position="135"/>
    </location>
</feature>
<keyword evidence="1" id="KW-0812">Transmembrane</keyword>
<dbReference type="PANTHER" id="PTHR23521">
    <property type="entry name" value="TRANSPORTER MFS SUPERFAMILY"/>
    <property type="match status" value="1"/>
</dbReference>